<dbReference type="Proteomes" id="UP000663859">
    <property type="component" value="Unassembled WGS sequence"/>
</dbReference>
<evidence type="ECO:0000313" key="3">
    <source>
        <dbReference type="Proteomes" id="UP000663859"/>
    </source>
</evidence>
<proteinExistence type="predicted"/>
<comment type="caution">
    <text evidence="2">The sequence shown here is derived from an EMBL/GenBank/DDBJ whole genome shotgun (WGS) entry which is preliminary data.</text>
</comment>
<feature type="transmembrane region" description="Helical" evidence="1">
    <location>
        <begin position="12"/>
        <end position="35"/>
    </location>
</feature>
<keyword evidence="3" id="KW-1185">Reference proteome</keyword>
<evidence type="ECO:0000256" key="1">
    <source>
        <dbReference type="SAM" id="Phobius"/>
    </source>
</evidence>
<reference evidence="2" key="1">
    <citation type="submission" date="2021-02" db="EMBL/GenBank/DDBJ databases">
        <authorList>
            <person name="Cremers G."/>
            <person name="Picone N."/>
        </authorList>
    </citation>
    <scope>NUCLEOTIDE SEQUENCE</scope>
    <source>
        <strain evidence="2">PQ17</strain>
    </source>
</reference>
<keyword evidence="1" id="KW-0812">Transmembrane</keyword>
<dbReference type="AlphaFoldDB" id="A0A8J2BG66"/>
<dbReference type="EMBL" id="CAJNOB010000001">
    <property type="protein sequence ID" value="CAF0689825.1"/>
    <property type="molecule type" value="Genomic_DNA"/>
</dbReference>
<evidence type="ECO:0000313" key="2">
    <source>
        <dbReference type="EMBL" id="CAF0689825.1"/>
    </source>
</evidence>
<dbReference type="RefSeq" id="WP_174581803.1">
    <property type="nucleotide sequence ID" value="NZ_CAJNOB010000001.1"/>
</dbReference>
<accession>A0A8J2BG66</accession>
<keyword evidence="1" id="KW-0472">Membrane</keyword>
<keyword evidence="1" id="KW-1133">Transmembrane helix</keyword>
<name>A0A8J2BG66_9BACT</name>
<sequence length="287" mass="33218">MDFVRKSHKTQSTIFGLSGLASSWGTAFLACLLFVGSSFEPTRALVPAEEVKKTVERYIQSRSKNGSFLYRDEKTGDRLLLDFVGVQGIRGMPPYGDFVDVEFAVHKEPQKHYRLNFWVEEKDGKPKIVDIRIYKEPAERGGQWVEVTRQPLLWWWVPVTEHPGEREEKRAWEIKAAIHQYIAGQKGSPEGTFRIHDPKSGKDLELELVAIHDPVRKLPGKGYFACTDFHPVGEPEKLYDLDFWVAPKDHRLEVTEVRIHKEPVLENGRWIQKPRFEYRGIQPIELP</sequence>
<dbReference type="PROSITE" id="PS51257">
    <property type="entry name" value="PROKAR_LIPOPROTEIN"/>
    <property type="match status" value="1"/>
</dbReference>
<organism evidence="2 3">
    <name type="scientific">Candidatus Methylacidithermus pantelleriae</name>
    <dbReference type="NCBI Taxonomy" id="2744239"/>
    <lineage>
        <taxon>Bacteria</taxon>
        <taxon>Pseudomonadati</taxon>
        <taxon>Verrucomicrobiota</taxon>
        <taxon>Methylacidiphilae</taxon>
        <taxon>Methylacidiphilales</taxon>
        <taxon>Methylacidiphilaceae</taxon>
        <taxon>Candidatus Methylacidithermus</taxon>
    </lineage>
</organism>
<protein>
    <submittedName>
        <fullName evidence="2">Uncharacterized protein</fullName>
    </submittedName>
</protein>
<gene>
    <name evidence="2" type="ORF">MPNT_10386</name>
</gene>